<comment type="similarity">
    <text evidence="1">Belongs to the SorC transcriptional regulatory family.</text>
</comment>
<dbReference type="InterPro" id="IPR007324">
    <property type="entry name" value="Sugar-bd_dom_put"/>
</dbReference>
<dbReference type="GeneID" id="57976771"/>
<dbReference type="Pfam" id="PF04198">
    <property type="entry name" value="Sugar-bind"/>
    <property type="match status" value="1"/>
</dbReference>
<evidence type="ECO:0000259" key="5">
    <source>
        <dbReference type="Pfam" id="PF04198"/>
    </source>
</evidence>
<organism evidence="6">
    <name type="scientific">Yersinia pseudotuberculosis serotype O:3 (strain YPIII)</name>
    <dbReference type="NCBI Taxonomy" id="502800"/>
    <lineage>
        <taxon>Bacteria</taxon>
        <taxon>Pseudomonadati</taxon>
        <taxon>Pseudomonadota</taxon>
        <taxon>Gammaproteobacteria</taxon>
        <taxon>Enterobacterales</taxon>
        <taxon>Yersiniaceae</taxon>
        <taxon>Yersinia</taxon>
    </lineage>
</organism>
<sequence>MEKNHANNMKNRVTESSKGTALHLNPMVSAAWLYYEDQLKQSDIAEILGVSRATVINYLNEARLRGIVEIKISDEHLASMRLAQAIMREFGLERCIVIPDDQGQRPTALRVGEAGAQLLSSLIAPNDVLGVSWGQTVLALSHAITRHPVADLTVIQITGSMHSTYEFSPELCTSNIADRYRARCINLHAPFLLSRPEIKEMLCNEPALMPQLALLNTCTKIVFGVGNTAADSTIFSSNTVTYAAVEPYRQQGAVAIIAGRYIDATGAPIYDHLDDRMIGLTIDEIDQIPVRICVAGGLNKVEAIRATLKGQHATVLVTDEVTACALMTRAKTP</sequence>
<dbReference type="InterPro" id="IPR051054">
    <property type="entry name" value="SorC_transcr_regulators"/>
</dbReference>
<dbReference type="GO" id="GO:0030246">
    <property type="term" value="F:carbohydrate binding"/>
    <property type="evidence" value="ECO:0007669"/>
    <property type="project" value="InterPro"/>
</dbReference>
<proteinExistence type="inferred from homology"/>
<dbReference type="InterPro" id="IPR037171">
    <property type="entry name" value="NagB/RpiA_transferase-like"/>
</dbReference>
<dbReference type="InterPro" id="IPR013324">
    <property type="entry name" value="RNA_pol_sigma_r3/r4-like"/>
</dbReference>
<gene>
    <name evidence="6" type="ordered locus">YPK_2414</name>
</gene>
<keyword evidence="4" id="KW-0804">Transcription</keyword>
<evidence type="ECO:0000256" key="2">
    <source>
        <dbReference type="ARBA" id="ARBA00023015"/>
    </source>
</evidence>
<dbReference type="KEGG" id="ypy:YPK_2414"/>
<protein>
    <submittedName>
        <fullName evidence="6">Transcriptional regulator, DeoR family</fullName>
    </submittedName>
</protein>
<evidence type="ECO:0000256" key="4">
    <source>
        <dbReference type="ARBA" id="ARBA00023163"/>
    </source>
</evidence>
<dbReference type="GO" id="GO:0003677">
    <property type="term" value="F:DNA binding"/>
    <property type="evidence" value="ECO:0007669"/>
    <property type="project" value="UniProtKB-KW"/>
</dbReference>
<accession>A0A0H3B5J3</accession>
<dbReference type="SUPFAM" id="SSF100950">
    <property type="entry name" value="NagB/RpiA/CoA transferase-like"/>
    <property type="match status" value="1"/>
</dbReference>
<dbReference type="RefSeq" id="WP_002211121.1">
    <property type="nucleotide sequence ID" value="NZ_CP009792.1"/>
</dbReference>
<keyword evidence="3" id="KW-0238">DNA-binding</keyword>
<dbReference type="Gene3D" id="3.40.50.1360">
    <property type="match status" value="1"/>
</dbReference>
<dbReference type="PANTHER" id="PTHR34294">
    <property type="entry name" value="TRANSCRIPTIONAL REGULATOR-RELATED"/>
    <property type="match status" value="1"/>
</dbReference>
<dbReference type="AlphaFoldDB" id="A0A0H3B5J3"/>
<reference evidence="6" key="1">
    <citation type="submission" date="2008-02" db="EMBL/GenBank/DDBJ databases">
        <title>Complete sequence of Yersinia pseudotuberculosis YPIII.</title>
        <authorList>
            <consortium name="US DOE Joint Genome Institute"/>
            <person name="Challacombe J.F."/>
            <person name="Bruce D."/>
            <person name="Detter J.C."/>
            <person name="Green L."/>
            <person name="Land M."/>
            <person name="Munk C."/>
            <person name="Lindler L.E."/>
            <person name="Nikolich M.P."/>
            <person name="Brettin T."/>
        </authorList>
    </citation>
    <scope>NUCLEOTIDE SEQUENCE</scope>
    <source>
        <strain evidence="6">YPIII</strain>
    </source>
</reference>
<evidence type="ECO:0000313" key="6">
    <source>
        <dbReference type="EMBL" id="ACA68691.1"/>
    </source>
</evidence>
<dbReference type="Gene3D" id="1.10.10.10">
    <property type="entry name" value="Winged helix-like DNA-binding domain superfamily/Winged helix DNA-binding domain"/>
    <property type="match status" value="1"/>
</dbReference>
<dbReference type="SUPFAM" id="SSF88659">
    <property type="entry name" value="Sigma3 and sigma4 domains of RNA polymerase sigma factors"/>
    <property type="match status" value="1"/>
</dbReference>
<evidence type="ECO:0000256" key="3">
    <source>
        <dbReference type="ARBA" id="ARBA00023125"/>
    </source>
</evidence>
<dbReference type="PANTHER" id="PTHR34294:SF1">
    <property type="entry name" value="TRANSCRIPTIONAL REGULATOR LSRR"/>
    <property type="match status" value="1"/>
</dbReference>
<dbReference type="PATRIC" id="fig|502800.11.peg.3100"/>
<feature type="domain" description="Sugar-binding" evidence="5">
    <location>
        <begin position="78"/>
        <end position="327"/>
    </location>
</feature>
<keyword evidence="2" id="KW-0805">Transcription regulation</keyword>
<evidence type="ECO:0000256" key="1">
    <source>
        <dbReference type="ARBA" id="ARBA00010466"/>
    </source>
</evidence>
<dbReference type="InterPro" id="IPR036388">
    <property type="entry name" value="WH-like_DNA-bd_sf"/>
</dbReference>
<dbReference type="EMBL" id="CP000950">
    <property type="protein sequence ID" value="ACA68691.1"/>
    <property type="molecule type" value="Genomic_DNA"/>
</dbReference>
<name>A0A0H3B5J3_YERPY</name>